<name>A0A0T9T2B8_YERAE</name>
<accession>A0A0T9T2B8</accession>
<organism evidence="2 3">
    <name type="scientific">Yersinia aleksiciae</name>
    <dbReference type="NCBI Taxonomy" id="263819"/>
    <lineage>
        <taxon>Bacteria</taxon>
        <taxon>Pseudomonadati</taxon>
        <taxon>Pseudomonadota</taxon>
        <taxon>Gammaproteobacteria</taxon>
        <taxon>Enterobacterales</taxon>
        <taxon>Yersiniaceae</taxon>
        <taxon>Yersinia</taxon>
    </lineage>
</organism>
<reference evidence="3" key="1">
    <citation type="submission" date="2015-03" db="EMBL/GenBank/DDBJ databases">
        <authorList>
            <consortium name="Pathogen Informatics"/>
        </authorList>
    </citation>
    <scope>NUCLEOTIDE SEQUENCE [LARGE SCALE GENOMIC DNA]</scope>
    <source>
        <strain evidence="3">IP27925</strain>
    </source>
</reference>
<protein>
    <submittedName>
        <fullName evidence="2">Uncharacterized protein</fullName>
    </submittedName>
</protein>
<dbReference type="Proteomes" id="UP000040088">
    <property type="component" value="Unassembled WGS sequence"/>
</dbReference>
<keyword evidence="1" id="KW-1133">Transmembrane helix</keyword>
<keyword evidence="1" id="KW-0472">Membrane</keyword>
<keyword evidence="1" id="KW-0812">Transmembrane</keyword>
<evidence type="ECO:0000313" key="3">
    <source>
        <dbReference type="Proteomes" id="UP000040088"/>
    </source>
</evidence>
<dbReference type="AlphaFoldDB" id="A0A0T9T2B8"/>
<evidence type="ECO:0000256" key="1">
    <source>
        <dbReference type="SAM" id="Phobius"/>
    </source>
</evidence>
<sequence>MLFQALFTEVDVTVSANLLLTFQLKWLINIDGRHAFPVGRVRNNCAEMLALLIYLLFINMLFCHLMFFEIIYCNVIIFVDENSG</sequence>
<proteinExistence type="predicted"/>
<feature type="transmembrane region" description="Helical" evidence="1">
    <location>
        <begin position="49"/>
        <end position="79"/>
    </location>
</feature>
<dbReference type="EMBL" id="CQEM01000001">
    <property type="protein sequence ID" value="CNK57374.1"/>
    <property type="molecule type" value="Genomic_DNA"/>
</dbReference>
<evidence type="ECO:0000313" key="2">
    <source>
        <dbReference type="EMBL" id="CNK57374.1"/>
    </source>
</evidence>
<gene>
    <name evidence="2" type="ORF">ERS008460_00236</name>
</gene>